<dbReference type="AlphaFoldDB" id="A0AAV1I480"/>
<protein>
    <submittedName>
        <fullName evidence="2">Uncharacterized protein</fullName>
    </submittedName>
</protein>
<feature type="compositionally biased region" description="Basic and acidic residues" evidence="1">
    <location>
        <begin position="31"/>
        <end position="46"/>
    </location>
</feature>
<comment type="caution">
    <text evidence="2">The sequence shown here is derived from an EMBL/GenBank/DDBJ whole genome shotgun (WGS) entry which is preliminary data.</text>
</comment>
<proteinExistence type="predicted"/>
<organism evidence="2 3">
    <name type="scientific">Coccomyxa viridis</name>
    <dbReference type="NCBI Taxonomy" id="1274662"/>
    <lineage>
        <taxon>Eukaryota</taxon>
        <taxon>Viridiplantae</taxon>
        <taxon>Chlorophyta</taxon>
        <taxon>core chlorophytes</taxon>
        <taxon>Trebouxiophyceae</taxon>
        <taxon>Trebouxiophyceae incertae sedis</taxon>
        <taxon>Coccomyxaceae</taxon>
        <taxon>Coccomyxa</taxon>
    </lineage>
</organism>
<evidence type="ECO:0000256" key="1">
    <source>
        <dbReference type="SAM" id="MobiDB-lite"/>
    </source>
</evidence>
<evidence type="ECO:0000313" key="2">
    <source>
        <dbReference type="EMBL" id="CAK0779607.1"/>
    </source>
</evidence>
<reference evidence="2 3" key="1">
    <citation type="submission" date="2023-10" db="EMBL/GenBank/DDBJ databases">
        <authorList>
            <person name="Maclean D."/>
            <person name="Macfadyen A."/>
        </authorList>
    </citation>
    <scope>NUCLEOTIDE SEQUENCE [LARGE SCALE GENOMIC DNA]</scope>
</reference>
<gene>
    <name evidence="2" type="ORF">CVIRNUC_004816</name>
</gene>
<name>A0AAV1I480_9CHLO</name>
<dbReference type="EMBL" id="CAUYUE010000005">
    <property type="protein sequence ID" value="CAK0779607.1"/>
    <property type="molecule type" value="Genomic_DNA"/>
</dbReference>
<accession>A0AAV1I480</accession>
<keyword evidence="3" id="KW-1185">Reference proteome</keyword>
<sequence>MVCRGDGIYKRKELRRAQAADHGPRGVLLNGRDHLSKNKDSLDRGYREEKLQQVRKLAASRGQAGDAAESGPYMYLQAV</sequence>
<evidence type="ECO:0000313" key="3">
    <source>
        <dbReference type="Proteomes" id="UP001314263"/>
    </source>
</evidence>
<feature type="region of interest" description="Disordered" evidence="1">
    <location>
        <begin position="15"/>
        <end position="46"/>
    </location>
</feature>
<feature type="compositionally biased region" description="Basic and acidic residues" evidence="1">
    <location>
        <begin position="15"/>
        <end position="24"/>
    </location>
</feature>
<dbReference type="Proteomes" id="UP001314263">
    <property type="component" value="Unassembled WGS sequence"/>
</dbReference>